<dbReference type="NCBIfam" id="TIGR01927">
    <property type="entry name" value="menC_gam_Gplu"/>
    <property type="match status" value="1"/>
</dbReference>
<accession>K9YT30</accession>
<dbReference type="Gene3D" id="3.20.20.120">
    <property type="entry name" value="Enolase-like C-terminal domain"/>
    <property type="match status" value="1"/>
</dbReference>
<dbReference type="KEGG" id="dsl:Dacsa_0759"/>
<evidence type="ECO:0000256" key="1">
    <source>
        <dbReference type="ARBA" id="ARBA00022723"/>
    </source>
</evidence>
<dbReference type="GO" id="GO:0043748">
    <property type="term" value="F:O-succinylbenzoate synthase activity"/>
    <property type="evidence" value="ECO:0007669"/>
    <property type="project" value="UniProtKB-EC"/>
</dbReference>
<comment type="function">
    <text evidence="4">Converts 2-succinyl-6-hydroxy-2,4-cyclohexadiene-1-carboxylate (SHCHC) to 2-succinylbenzoate (OSB).</text>
</comment>
<evidence type="ECO:0000256" key="2">
    <source>
        <dbReference type="ARBA" id="ARBA00022842"/>
    </source>
</evidence>
<dbReference type="GO" id="GO:0042372">
    <property type="term" value="P:phylloquinone biosynthetic process"/>
    <property type="evidence" value="ECO:0007669"/>
    <property type="project" value="UniProtKB-UniRule"/>
</dbReference>
<evidence type="ECO:0000256" key="4">
    <source>
        <dbReference type="HAMAP-Rule" id="MF_00470"/>
    </source>
</evidence>
<comment type="similarity">
    <text evidence="4">Belongs to the mandelate racemase/muconate lactonizing enzyme family. MenC type 1 subfamily.</text>
</comment>
<dbReference type="InterPro" id="IPR029017">
    <property type="entry name" value="Enolase-like_N"/>
</dbReference>
<evidence type="ECO:0000313" key="8">
    <source>
        <dbReference type="Proteomes" id="UP000010482"/>
    </source>
</evidence>
<comment type="pathway">
    <text evidence="4">Quinol/quinone metabolism; 1,4-dihydroxy-2-naphthoate biosynthesis; 1,4-dihydroxy-2-naphthoate from chorismate: step 4/7.</text>
</comment>
<dbReference type="AlphaFoldDB" id="K9YT30"/>
<comment type="pathway">
    <text evidence="4">Cofactor biosynthesis; phylloquinone biosynthesis.</text>
</comment>
<dbReference type="UniPathway" id="UPA00995"/>
<evidence type="ECO:0000313" key="7">
    <source>
        <dbReference type="EMBL" id="AFZ49515.1"/>
    </source>
</evidence>
<name>K9YT30_DACS8</name>
<dbReference type="SFLD" id="SFLDS00001">
    <property type="entry name" value="Enolase"/>
    <property type="match status" value="1"/>
</dbReference>
<dbReference type="CDD" id="cd03320">
    <property type="entry name" value="OSBS"/>
    <property type="match status" value="1"/>
</dbReference>
<dbReference type="OrthoDB" id="9802699at2"/>
<feature type="active site" description="Proton acceptor" evidence="4">
    <location>
        <position position="243"/>
    </location>
</feature>
<feature type="binding site" evidence="4">
    <location>
        <position position="194"/>
    </location>
    <ligand>
        <name>Mg(2+)</name>
        <dbReference type="ChEBI" id="CHEBI:18420"/>
    </ligand>
</feature>
<feature type="active site" description="Proton donor" evidence="4">
    <location>
        <position position="138"/>
    </location>
</feature>
<comment type="catalytic activity">
    <reaction evidence="4">
        <text>(1R,6R)-6-hydroxy-2-succinyl-cyclohexa-2,4-diene-1-carboxylate = 2-succinylbenzoate + H2O</text>
        <dbReference type="Rhea" id="RHEA:10196"/>
        <dbReference type="ChEBI" id="CHEBI:15377"/>
        <dbReference type="ChEBI" id="CHEBI:18325"/>
        <dbReference type="ChEBI" id="CHEBI:58689"/>
        <dbReference type="EC" id="4.2.1.113"/>
    </reaction>
</comment>
<evidence type="ECO:0000259" key="6">
    <source>
        <dbReference type="SMART" id="SM00922"/>
    </source>
</evidence>
<dbReference type="SMART" id="SM00922">
    <property type="entry name" value="MR_MLE"/>
    <property type="match status" value="1"/>
</dbReference>
<gene>
    <name evidence="4" type="primary">menC</name>
    <name evidence="7" type="ORF">Dacsa_0759</name>
</gene>
<dbReference type="Gene3D" id="3.30.390.10">
    <property type="entry name" value="Enolase-like, N-terminal domain"/>
    <property type="match status" value="1"/>
</dbReference>
<dbReference type="STRING" id="13035.Dacsa_0759"/>
<dbReference type="EMBL" id="CP003944">
    <property type="protein sequence ID" value="AFZ49515.1"/>
    <property type="molecule type" value="Genomic_DNA"/>
</dbReference>
<dbReference type="HOGENOM" id="CLU_030273_0_2_3"/>
<dbReference type="eggNOG" id="COG4948">
    <property type="taxonomic scope" value="Bacteria"/>
</dbReference>
<dbReference type="InterPro" id="IPR036849">
    <property type="entry name" value="Enolase-like_C_sf"/>
</dbReference>
<dbReference type="GO" id="GO:0000287">
    <property type="term" value="F:magnesium ion binding"/>
    <property type="evidence" value="ECO:0007669"/>
    <property type="project" value="UniProtKB-UniRule"/>
</dbReference>
<reference evidence="7" key="1">
    <citation type="submission" date="2012-04" db="EMBL/GenBank/DDBJ databases">
        <title>Finished genome of Dactylococcopsis salina PCC 8305.</title>
        <authorList>
            <consortium name="US DOE Joint Genome Institute"/>
            <person name="Gugger M."/>
            <person name="Coursin T."/>
            <person name="Rippka R."/>
            <person name="Tandeau De Marsac N."/>
            <person name="Huntemann M."/>
            <person name="Wei C.-L."/>
            <person name="Han J."/>
            <person name="Detter J.C."/>
            <person name="Han C."/>
            <person name="Tapia R."/>
            <person name="Daligault H."/>
            <person name="Chen A."/>
            <person name="Krypides N."/>
            <person name="Mavromatis K."/>
            <person name="Markowitz V."/>
            <person name="Szeto E."/>
            <person name="Ivanova N."/>
            <person name="Ovchinnikova G."/>
            <person name="Pagani I."/>
            <person name="Pati A."/>
            <person name="Goodwin L."/>
            <person name="Peters L."/>
            <person name="Pitluck S."/>
            <person name="Woyke T."/>
            <person name="Kerfeld C."/>
        </authorList>
    </citation>
    <scope>NUCLEOTIDE SEQUENCE [LARGE SCALE GENOMIC DNA]</scope>
    <source>
        <strain evidence="7">PCC 8305</strain>
    </source>
</reference>
<dbReference type="PANTHER" id="PTHR48073:SF2">
    <property type="entry name" value="O-SUCCINYLBENZOATE SYNTHASE"/>
    <property type="match status" value="1"/>
</dbReference>
<dbReference type="InterPro" id="IPR029065">
    <property type="entry name" value="Enolase_C-like"/>
</dbReference>
<protein>
    <recommendedName>
        <fullName evidence="4 5">o-succinylbenzoate synthase</fullName>
        <shortName evidence="4">OSB synthase</shortName>
        <shortName evidence="4">OSBS</shortName>
        <ecNumber evidence="4 5">4.2.1.113</ecNumber>
    </recommendedName>
    <alternativeName>
        <fullName evidence="4">4-(2'-carboxyphenyl)-4-oxybutyric acid synthase</fullName>
    </alternativeName>
    <alternativeName>
        <fullName evidence="4">o-succinylbenzoic acid synthase</fullName>
    </alternativeName>
</protein>
<feature type="binding site" evidence="4">
    <location>
        <position position="219"/>
    </location>
    <ligand>
        <name>Mg(2+)</name>
        <dbReference type="ChEBI" id="CHEBI:18420"/>
    </ligand>
</feature>
<dbReference type="InterPro" id="IPR041338">
    <property type="entry name" value="OSBS_N"/>
</dbReference>
<keyword evidence="3 4" id="KW-0456">Lyase</keyword>
<keyword evidence="8" id="KW-1185">Reference proteome</keyword>
<dbReference type="EC" id="4.2.1.113" evidence="4 5"/>
<dbReference type="InterPro" id="IPR013342">
    <property type="entry name" value="Mandelate_racemase_C"/>
</dbReference>
<dbReference type="UniPathway" id="UPA01057">
    <property type="reaction ID" value="UER00165"/>
</dbReference>
<evidence type="ECO:0000256" key="5">
    <source>
        <dbReference type="NCBIfam" id="TIGR01927"/>
    </source>
</evidence>
<dbReference type="SFLD" id="SFLDF00009">
    <property type="entry name" value="o-succinylbenzoate_synthase"/>
    <property type="match status" value="1"/>
</dbReference>
<keyword evidence="2 4" id="KW-0460">Magnesium</keyword>
<dbReference type="InterPro" id="IPR010196">
    <property type="entry name" value="OSB_synthase_MenC1"/>
</dbReference>
<dbReference type="Pfam" id="PF13378">
    <property type="entry name" value="MR_MLE_C"/>
    <property type="match status" value="1"/>
</dbReference>
<dbReference type="Pfam" id="PF21508">
    <property type="entry name" value="MenC_N"/>
    <property type="match status" value="1"/>
</dbReference>
<dbReference type="NCBIfam" id="NF002739">
    <property type="entry name" value="PRK02714.1"/>
    <property type="match status" value="1"/>
</dbReference>
<dbReference type="GO" id="GO:0009234">
    <property type="term" value="P:menaquinone biosynthetic process"/>
    <property type="evidence" value="ECO:0007669"/>
    <property type="project" value="UniProtKB-UniRule"/>
</dbReference>
<dbReference type="HAMAP" id="MF_00470">
    <property type="entry name" value="MenC_1"/>
    <property type="match status" value="1"/>
</dbReference>
<dbReference type="SFLD" id="SFLDG00180">
    <property type="entry name" value="muconate_cycloisomerase"/>
    <property type="match status" value="1"/>
</dbReference>
<keyword evidence="1 4" id="KW-0479">Metal-binding</keyword>
<dbReference type="SUPFAM" id="SSF51604">
    <property type="entry name" value="Enolase C-terminal domain-like"/>
    <property type="match status" value="1"/>
</dbReference>
<feature type="domain" description="Mandelate racemase/muconate lactonizing enzyme C-terminal" evidence="6">
    <location>
        <begin position="117"/>
        <end position="215"/>
    </location>
</feature>
<organism evidence="7 8">
    <name type="scientific">Dactylococcopsis salina (strain PCC 8305)</name>
    <name type="common">Myxobactron salinum</name>
    <dbReference type="NCBI Taxonomy" id="13035"/>
    <lineage>
        <taxon>Bacteria</taxon>
        <taxon>Bacillati</taxon>
        <taxon>Cyanobacteriota</taxon>
        <taxon>Cyanophyceae</taxon>
        <taxon>Nodosilineales</taxon>
        <taxon>Cymatolegaceae</taxon>
        <taxon>Dactylococcopsis</taxon>
    </lineage>
</organism>
<evidence type="ECO:0000256" key="3">
    <source>
        <dbReference type="ARBA" id="ARBA00023239"/>
    </source>
</evidence>
<dbReference type="Proteomes" id="UP000010482">
    <property type="component" value="Chromosome"/>
</dbReference>
<proteinExistence type="inferred from homology"/>
<sequence length="300" mass="33831">MKYQLAITNYNYPFRQPLKTSHGEWKIREGIIISLKDAEGNISYGEIAPLPNFGSETLKQAQKFCSQYSQGITETEINQIPEQFPACQFAFESALAGFSAAKINEDHLQLSCLLPPGKDALKQWQIGWEKGHQTFKWKIGVFSLQEELSWFEQLLNLLPDSTQIRLDANAGLTLAEAKQWLTLADACGKVEFLEQPLPPQQFPMMLELATTFSTPLALDESVGTLRQLETCYENGWRGIFVVKCAIAGSPRYLQQLCEQYFLDLVFSSAMETSIGRQAALQLAMKLSSRRALGFGVDHWF</sequence>
<dbReference type="SUPFAM" id="SSF54826">
    <property type="entry name" value="Enolase N-terminal domain-like"/>
    <property type="match status" value="1"/>
</dbReference>
<feature type="binding site" evidence="4">
    <location>
        <position position="167"/>
    </location>
    <ligand>
        <name>Mg(2+)</name>
        <dbReference type="ChEBI" id="CHEBI:18420"/>
    </ligand>
</feature>
<comment type="cofactor">
    <cofactor evidence="4">
        <name>a divalent metal cation</name>
        <dbReference type="ChEBI" id="CHEBI:60240"/>
    </cofactor>
</comment>
<dbReference type="PANTHER" id="PTHR48073">
    <property type="entry name" value="O-SUCCINYLBENZOATE SYNTHASE-RELATED"/>
    <property type="match status" value="1"/>
</dbReference>